<evidence type="ECO:0008006" key="4">
    <source>
        <dbReference type="Google" id="ProtNLM"/>
    </source>
</evidence>
<dbReference type="STRING" id="1798375.A2773_04665"/>
<feature type="transmembrane region" description="Helical" evidence="1">
    <location>
        <begin position="12"/>
        <end position="34"/>
    </location>
</feature>
<gene>
    <name evidence="2" type="ORF">A2773_04665</name>
</gene>
<proteinExistence type="predicted"/>
<dbReference type="Proteomes" id="UP000177383">
    <property type="component" value="Unassembled WGS sequence"/>
</dbReference>
<name>A0A1F5ZS34_9BACT</name>
<protein>
    <recommendedName>
        <fullName evidence="4">DUF3566 domain-containing protein</fullName>
    </recommendedName>
</protein>
<keyword evidence="1" id="KW-0472">Membrane</keyword>
<keyword evidence="1" id="KW-0812">Transmembrane</keyword>
<evidence type="ECO:0000313" key="3">
    <source>
        <dbReference type="Proteomes" id="UP000177383"/>
    </source>
</evidence>
<organism evidence="2 3">
    <name type="scientific">Candidatus Gottesmanbacteria bacterium RIFCSPHIGHO2_01_FULL_39_10</name>
    <dbReference type="NCBI Taxonomy" id="1798375"/>
    <lineage>
        <taxon>Bacteria</taxon>
        <taxon>Candidatus Gottesmaniibacteriota</taxon>
    </lineage>
</organism>
<evidence type="ECO:0000313" key="2">
    <source>
        <dbReference type="EMBL" id="OGG15154.1"/>
    </source>
</evidence>
<accession>A0A1F5ZS34</accession>
<reference evidence="2 3" key="1">
    <citation type="journal article" date="2016" name="Nat. Commun.">
        <title>Thousands of microbial genomes shed light on interconnected biogeochemical processes in an aquifer system.</title>
        <authorList>
            <person name="Anantharaman K."/>
            <person name="Brown C.T."/>
            <person name="Hug L.A."/>
            <person name="Sharon I."/>
            <person name="Castelle C.J."/>
            <person name="Probst A.J."/>
            <person name="Thomas B.C."/>
            <person name="Singh A."/>
            <person name="Wilkins M.J."/>
            <person name="Karaoz U."/>
            <person name="Brodie E.L."/>
            <person name="Williams K.H."/>
            <person name="Hubbard S.S."/>
            <person name="Banfield J.F."/>
        </authorList>
    </citation>
    <scope>NUCLEOTIDE SEQUENCE [LARGE SCALE GENOMIC DNA]</scope>
</reference>
<evidence type="ECO:0000256" key="1">
    <source>
        <dbReference type="SAM" id="Phobius"/>
    </source>
</evidence>
<sequence length="94" mass="9710">MKKIKKVNPVSIAKLLAVIYGFLGLIVGAFTTLGSLLGLGAAGKNMVFGLVLGGASIIVMPLLYAVMGFIGGFIGGLLYNFAVKYTGGLEVEIE</sequence>
<dbReference type="EMBL" id="MFJE01000005">
    <property type="protein sequence ID" value="OGG15154.1"/>
    <property type="molecule type" value="Genomic_DNA"/>
</dbReference>
<dbReference type="AlphaFoldDB" id="A0A1F5ZS34"/>
<keyword evidence="1" id="KW-1133">Transmembrane helix</keyword>
<comment type="caution">
    <text evidence="2">The sequence shown here is derived from an EMBL/GenBank/DDBJ whole genome shotgun (WGS) entry which is preliminary data.</text>
</comment>
<feature type="transmembrane region" description="Helical" evidence="1">
    <location>
        <begin position="46"/>
        <end position="79"/>
    </location>
</feature>